<sequence>MKKNYFSTSVLGALSLFFLFSCRVEDDFVQSNTPPEEKRFAAFWTTDQTKTVDFAKAFEEVLKDYGESSGKELYGVKPKSDGTYVDFNVFSQTVALPEGGYAVLFPVVKNSKTTDILIASIDKDAKKLGVNLVDKNMAQYADIFKILDERIHKNLNVQTARGTIHEIDPVVIPWNPNHGGGWSGGFGGGSGSGGGGGSEPTCSEVYRMAAPQSLFGRLPPAQCIDPIGGGGSGTPAFPTLPPPDPCSRLKDQKEDYKYQSSESYLKTKLNDTSESGFRVGLPVPGSGQASSQYQQLSNTPGTNQLDFKIFNTTFGIMHSHYNGLIPIFSPGDVNLYIQLLKNAKNNNIPLNLVFVSVVTESGTYQLRGDNSMNVDALNMYTDAQITALNDTYTKSLGNANISTESLQQKFMDFLKENMNIPGMELYTVDENGNSKQLNENGTPTPCPN</sequence>
<dbReference type="Proteomes" id="UP000251670">
    <property type="component" value="Unassembled WGS sequence"/>
</dbReference>
<accession>A0A2X2X306</accession>
<keyword evidence="4" id="KW-1185">Reference proteome</keyword>
<dbReference type="RefSeq" id="WP_089733543.1">
    <property type="nucleotide sequence ID" value="NZ_FNEG01000001.1"/>
</dbReference>
<reference evidence="3 5" key="2">
    <citation type="submission" date="2018-06" db="EMBL/GenBank/DDBJ databases">
        <authorList>
            <consortium name="Pathogen Informatics"/>
            <person name="Doyle S."/>
        </authorList>
    </citation>
    <scope>NUCLEOTIDE SEQUENCE [LARGE SCALE GENOMIC DNA]</scope>
    <source>
        <strain evidence="3 5">NCTC13492</strain>
    </source>
</reference>
<organism evidence="3 5">
    <name type="scientific">Chryseobacterium jejuense</name>
    <dbReference type="NCBI Taxonomy" id="445960"/>
    <lineage>
        <taxon>Bacteria</taxon>
        <taxon>Pseudomonadati</taxon>
        <taxon>Bacteroidota</taxon>
        <taxon>Flavobacteriia</taxon>
        <taxon>Flavobacteriales</taxon>
        <taxon>Weeksellaceae</taxon>
        <taxon>Chryseobacterium group</taxon>
        <taxon>Chryseobacterium</taxon>
    </lineage>
</organism>
<dbReference type="AlphaFoldDB" id="A0A2X2X306"/>
<dbReference type="EMBL" id="FNEG01000001">
    <property type="protein sequence ID" value="SDI27433.1"/>
    <property type="molecule type" value="Genomic_DNA"/>
</dbReference>
<evidence type="ECO:0000313" key="5">
    <source>
        <dbReference type="Proteomes" id="UP000251670"/>
    </source>
</evidence>
<protein>
    <submittedName>
        <fullName evidence="3">Uncharacterized protein</fullName>
    </submittedName>
</protein>
<dbReference type="EMBL" id="UAWB01000005">
    <property type="protein sequence ID" value="SQB44533.1"/>
    <property type="molecule type" value="Genomic_DNA"/>
</dbReference>
<gene>
    <name evidence="3" type="ORF">NCTC13492_02446</name>
    <name evidence="2" type="ORF">SAMN05421542_0671</name>
</gene>
<feature type="region of interest" description="Disordered" evidence="1">
    <location>
        <begin position="226"/>
        <end position="253"/>
    </location>
</feature>
<proteinExistence type="predicted"/>
<dbReference type="PROSITE" id="PS51257">
    <property type="entry name" value="PROKAR_LIPOPROTEIN"/>
    <property type="match status" value="1"/>
</dbReference>
<dbReference type="OrthoDB" id="1264044at2"/>
<evidence type="ECO:0000313" key="3">
    <source>
        <dbReference type="EMBL" id="SQB44533.1"/>
    </source>
</evidence>
<name>A0A2X2X306_CHRJE</name>
<dbReference type="STRING" id="445960.SAMN05421542_0671"/>
<evidence type="ECO:0000313" key="4">
    <source>
        <dbReference type="Proteomes" id="UP000199426"/>
    </source>
</evidence>
<reference evidence="2 4" key="1">
    <citation type="submission" date="2016-10" db="EMBL/GenBank/DDBJ databases">
        <authorList>
            <person name="Varghese N."/>
            <person name="Submissions S."/>
        </authorList>
    </citation>
    <scope>NUCLEOTIDE SEQUENCE [LARGE SCALE GENOMIC DNA]</scope>
    <source>
        <strain evidence="2 4">DSM 19299</strain>
    </source>
</reference>
<evidence type="ECO:0000256" key="1">
    <source>
        <dbReference type="SAM" id="MobiDB-lite"/>
    </source>
</evidence>
<dbReference type="Proteomes" id="UP000199426">
    <property type="component" value="Unassembled WGS sequence"/>
</dbReference>
<evidence type="ECO:0000313" key="2">
    <source>
        <dbReference type="EMBL" id="SDI27433.1"/>
    </source>
</evidence>